<evidence type="ECO:0000313" key="3">
    <source>
        <dbReference type="EMBL" id="SDA64423.1"/>
    </source>
</evidence>
<dbReference type="GO" id="GO:0008234">
    <property type="term" value="F:cysteine-type peptidase activity"/>
    <property type="evidence" value="ECO:0007669"/>
    <property type="project" value="InterPro"/>
</dbReference>
<dbReference type="InterPro" id="IPR040528">
    <property type="entry name" value="Lectin-like"/>
</dbReference>
<keyword evidence="4" id="KW-1185">Reference proteome</keyword>
<dbReference type="SUPFAM" id="SSF54001">
    <property type="entry name" value="Cysteine proteinases"/>
    <property type="match status" value="1"/>
</dbReference>
<dbReference type="SMART" id="SM00645">
    <property type="entry name" value="Pept_C1"/>
    <property type="match status" value="1"/>
</dbReference>
<dbReference type="CDD" id="cd02619">
    <property type="entry name" value="Peptidase_C1"/>
    <property type="match status" value="1"/>
</dbReference>
<evidence type="ECO:0000256" key="1">
    <source>
        <dbReference type="ARBA" id="ARBA00008455"/>
    </source>
</evidence>
<evidence type="ECO:0000313" key="4">
    <source>
        <dbReference type="Proteomes" id="UP000323439"/>
    </source>
</evidence>
<dbReference type="RefSeq" id="WP_149732409.1">
    <property type="nucleotide sequence ID" value="NZ_FMXB01000016.1"/>
</dbReference>
<dbReference type="SUPFAM" id="SSF49373">
    <property type="entry name" value="Invasin/intimin cell-adhesion fragments"/>
    <property type="match status" value="1"/>
</dbReference>
<proteinExistence type="inferred from homology"/>
<evidence type="ECO:0000259" key="2">
    <source>
        <dbReference type="SMART" id="SM00645"/>
    </source>
</evidence>
<dbReference type="Gene3D" id="3.90.70.10">
    <property type="entry name" value="Cysteine proteinases"/>
    <property type="match status" value="1"/>
</dbReference>
<dbReference type="InterPro" id="IPR008964">
    <property type="entry name" value="Invasin/intimin_cell_adhesion"/>
</dbReference>
<dbReference type="InterPro" id="IPR038765">
    <property type="entry name" value="Papain-like_cys_pep_sf"/>
</dbReference>
<protein>
    <submittedName>
        <fullName evidence="3">Polymorphic outer membrane protein repeat-containing protein</fullName>
    </submittedName>
</protein>
<dbReference type="Pfam" id="PF00112">
    <property type="entry name" value="Peptidase_C1"/>
    <property type="match status" value="1"/>
</dbReference>
<gene>
    <name evidence="3" type="ORF">SAMN02910315_01903</name>
</gene>
<reference evidence="3 4" key="1">
    <citation type="submission" date="2016-10" db="EMBL/GenBank/DDBJ databases">
        <authorList>
            <person name="Varghese N."/>
            <person name="Submissions S."/>
        </authorList>
    </citation>
    <scope>NUCLEOTIDE SEQUENCE [LARGE SCALE GENOMIC DNA]</scope>
    <source>
        <strain evidence="3 4">DSM 16643</strain>
    </source>
</reference>
<dbReference type="GO" id="GO:0006508">
    <property type="term" value="P:proteolysis"/>
    <property type="evidence" value="ECO:0007669"/>
    <property type="project" value="InterPro"/>
</dbReference>
<dbReference type="AlphaFoldDB" id="A0A1G5X1Z1"/>
<dbReference type="Pfam" id="PF18560">
    <property type="entry name" value="Lectin_like"/>
    <property type="match status" value="1"/>
</dbReference>
<dbReference type="InterPro" id="IPR000668">
    <property type="entry name" value="Peptidase_C1A_C"/>
</dbReference>
<dbReference type="InterPro" id="IPR013783">
    <property type="entry name" value="Ig-like_fold"/>
</dbReference>
<feature type="domain" description="Peptidase C1A papain C-terminal" evidence="2">
    <location>
        <begin position="474"/>
        <end position="711"/>
    </location>
</feature>
<name>A0A1G5X1Z1_9EURY</name>
<comment type="similarity">
    <text evidence="1">Belongs to the peptidase C1 family.</text>
</comment>
<organism evidence="3 4">
    <name type="scientific">Methanobrevibacter millerae</name>
    <dbReference type="NCBI Taxonomy" id="230361"/>
    <lineage>
        <taxon>Archaea</taxon>
        <taxon>Methanobacteriati</taxon>
        <taxon>Methanobacteriota</taxon>
        <taxon>Methanomada group</taxon>
        <taxon>Methanobacteria</taxon>
        <taxon>Methanobacteriales</taxon>
        <taxon>Methanobacteriaceae</taxon>
        <taxon>Methanobrevibacter</taxon>
    </lineage>
</organism>
<dbReference type="Proteomes" id="UP000323439">
    <property type="component" value="Unassembled WGS sequence"/>
</dbReference>
<dbReference type="EMBL" id="FMXB01000016">
    <property type="protein sequence ID" value="SDA64423.1"/>
    <property type="molecule type" value="Genomic_DNA"/>
</dbReference>
<dbReference type="InterPro" id="IPR012332">
    <property type="entry name" value="Autotransporter_pectin_lyase_C"/>
</dbReference>
<dbReference type="InterPro" id="IPR013128">
    <property type="entry name" value="Peptidase_C1A"/>
</dbReference>
<dbReference type="Gene3D" id="2.60.40.10">
    <property type="entry name" value="Immunoglobulins"/>
    <property type="match status" value="1"/>
</dbReference>
<dbReference type="SMART" id="SM00710">
    <property type="entry name" value="PbH1"/>
    <property type="match status" value="8"/>
</dbReference>
<dbReference type="PANTHER" id="PTHR12411">
    <property type="entry name" value="CYSTEINE PROTEASE FAMILY C1-RELATED"/>
    <property type="match status" value="1"/>
</dbReference>
<sequence length="1106" mass="121098">MKVLKIIIVMLILIISVGAVCAADDISEEIISNDAQEDIYMVDEASFTDLADEIENAGMTLDLTRDYAFNNATDNNTGIVIAKDNFVLNGNGRTIDAKNQSRIFNITANNVTLSNLVLTGGNAEKGGAIYAAGSLILNNVTFSDNYASKQGGAVGLYGDVTLNCNDSLFIDNYADAGSSIFVEKGKLNIYNSDLSSNVFNRYSQIVAFKNSIIYVENVTFSNSSSSYAAALFFKNVKSATIRNSKFINLNANLTAGAVGLRNGGELYIENCEFTNTTSTNNGGAVFADIIGEDESDGNVTLIDSVFRDTYSGFGGAYVQLGGKFLLSNSEFINSHATFNGGAVYLSYTDTEINNCNFTSNGVKLNDQDYPTYGGAVFFDMSTISINHVNFINNTASAGSAVYAYDTSYDIKNSLFENNINPIYTFFDGESNISENNTFINDDNISTNNTYFATIMGTPGLQLTLLNNSINVNTLPSRFDLRDWGWVSPVKNQGWIGACWTFGMTSALESSLLKATGILSDLSENSMRNALLKYSVWGSKDLYEGAYNAAAAAYLVSWLGAFIEDANPFDEMGKISPHISTLQDVHVQDVMFVPNEVPNGTQMKEAIIKYGALDVGYFGQSTFDQANPYFNPETNAQYVNVSTPSNHEVSVVGWDDNYPKENFLITPPGDGAWIIKNSWGSGWGDNGYLYVSYYDKSFVASGSLTEYATAIIFENTVPYNKNYQYDIAWAGSFLQGEGNRGYFNQYEAQDNDAIAAVGTYFNKANVNYTVEIYVNDELKLTQEGVSPYCGYHTIKLDSYIPIKKGDVFKAKILSNTIPFIAIADERVHYTQNLSFISLDGVNWGDAYDDGILACLKVYTVDLPIYTQDLVKIYKNDSKFEANIGVANQTVTFEINGGTYNRISDENGTASIAINLNPGNYTIKTTFNGTTVENTITVLPTLIAENLVKYFRNASQFYVTLIDGQGNPVAGKNITMNINGVFYTRVTNENGTARLNINLNPGEYILTALDPLTGLQMSYNITVLPTLEAEDLEMTYKDGSTFNVTVLDGQGNPLAGVSVTFNINGVFYNRTTDSNGIARLNINLMAGEYIITSEYDDLRISNTITIKD</sequence>
<dbReference type="OrthoDB" id="78423at2157"/>
<dbReference type="InterPro" id="IPR006626">
    <property type="entry name" value="PbH1"/>
</dbReference>
<dbReference type="SUPFAM" id="SSF51126">
    <property type="entry name" value="Pectin lyase-like"/>
    <property type="match status" value="2"/>
</dbReference>
<dbReference type="InterPro" id="IPR011050">
    <property type="entry name" value="Pectin_lyase_fold/virulence"/>
</dbReference>
<dbReference type="Gene3D" id="2.160.20.20">
    <property type="match status" value="1"/>
</dbReference>
<accession>A0A1G5X1Z1</accession>